<evidence type="ECO:0008006" key="4">
    <source>
        <dbReference type="Google" id="ProtNLM"/>
    </source>
</evidence>
<keyword evidence="1" id="KW-0732">Signal</keyword>
<accession>A0A9D1NJ94</accession>
<evidence type="ECO:0000313" key="2">
    <source>
        <dbReference type="EMBL" id="HIV04138.1"/>
    </source>
</evidence>
<dbReference type="EMBL" id="DVOG01000081">
    <property type="protein sequence ID" value="HIV04138.1"/>
    <property type="molecule type" value="Genomic_DNA"/>
</dbReference>
<name>A0A9D1NJ94_9BACT</name>
<comment type="caution">
    <text evidence="2">The sequence shown here is derived from an EMBL/GenBank/DDBJ whole genome shotgun (WGS) entry which is preliminary data.</text>
</comment>
<gene>
    <name evidence="2" type="ORF">IAC75_03175</name>
</gene>
<evidence type="ECO:0000313" key="3">
    <source>
        <dbReference type="Proteomes" id="UP000886812"/>
    </source>
</evidence>
<dbReference type="Proteomes" id="UP000886812">
    <property type="component" value="Unassembled WGS sequence"/>
</dbReference>
<feature type="signal peptide" evidence="1">
    <location>
        <begin position="1"/>
        <end position="25"/>
    </location>
</feature>
<dbReference type="AlphaFoldDB" id="A0A9D1NJ94"/>
<protein>
    <recommendedName>
        <fullName evidence="4">Type II secretion system protein GspC N-terminal domain-containing protein</fullName>
    </recommendedName>
</protein>
<reference evidence="2" key="1">
    <citation type="submission" date="2020-10" db="EMBL/GenBank/DDBJ databases">
        <authorList>
            <person name="Gilroy R."/>
        </authorList>
    </citation>
    <scope>NUCLEOTIDE SEQUENCE</scope>
    <source>
        <strain evidence="2">10669</strain>
    </source>
</reference>
<sequence>MKIPKKLCAEISALAVCLLVFSGCASMTAGKNPWAPPEKKKSVVERWEEVEKQKRAESARVAAPAPAVSVSESRDVATVLFADVPAKHVVAYRSGEASAPFKKGEYFAVRGKDLALRGVVRLVLSDGATLGFSLVGGTASADDFITKPGEK</sequence>
<proteinExistence type="predicted"/>
<feature type="non-terminal residue" evidence="2">
    <location>
        <position position="151"/>
    </location>
</feature>
<dbReference type="PROSITE" id="PS51257">
    <property type="entry name" value="PROKAR_LIPOPROTEIN"/>
    <property type="match status" value="1"/>
</dbReference>
<feature type="chain" id="PRO_5038341996" description="Type II secretion system protein GspC N-terminal domain-containing protein" evidence="1">
    <location>
        <begin position="26"/>
        <end position="151"/>
    </location>
</feature>
<reference evidence="2" key="2">
    <citation type="journal article" date="2021" name="PeerJ">
        <title>Extensive microbial diversity within the chicken gut microbiome revealed by metagenomics and culture.</title>
        <authorList>
            <person name="Gilroy R."/>
            <person name="Ravi A."/>
            <person name="Getino M."/>
            <person name="Pursley I."/>
            <person name="Horton D.L."/>
            <person name="Alikhan N.F."/>
            <person name="Baker D."/>
            <person name="Gharbi K."/>
            <person name="Hall N."/>
            <person name="Watson M."/>
            <person name="Adriaenssens E.M."/>
            <person name="Foster-Nyarko E."/>
            <person name="Jarju S."/>
            <person name="Secka A."/>
            <person name="Antonio M."/>
            <person name="Oren A."/>
            <person name="Chaudhuri R.R."/>
            <person name="La Ragione R."/>
            <person name="Hildebrand F."/>
            <person name="Pallen M.J."/>
        </authorList>
    </citation>
    <scope>NUCLEOTIDE SEQUENCE</scope>
    <source>
        <strain evidence="2">10669</strain>
    </source>
</reference>
<evidence type="ECO:0000256" key="1">
    <source>
        <dbReference type="SAM" id="SignalP"/>
    </source>
</evidence>
<organism evidence="2 3">
    <name type="scientific">Candidatus Spyradosoma merdigallinarum</name>
    <dbReference type="NCBI Taxonomy" id="2840950"/>
    <lineage>
        <taxon>Bacteria</taxon>
        <taxon>Pseudomonadati</taxon>
        <taxon>Verrucomicrobiota</taxon>
        <taxon>Opitutia</taxon>
        <taxon>Opitutia incertae sedis</taxon>
        <taxon>Candidatus Spyradosoma</taxon>
    </lineage>
</organism>